<sequence>MTPPITKSANGTQFTQPVECYNSRDAIPAMPSNIQYYNQVPLYQTESPHKDMKAILQDCCSNGVWIYADPDPCTAICDSTTSAEAKRVMYCLNAENVVHGSKTEKTSGAGRSPAVGWAYLIAGGMLLSAMFI</sequence>
<evidence type="ECO:0000313" key="2">
    <source>
        <dbReference type="Proteomes" id="UP000191518"/>
    </source>
</evidence>
<keyword evidence="2" id="KW-1185">Reference proteome</keyword>
<protein>
    <submittedName>
        <fullName evidence="1">Uncharacterized protein</fullName>
    </submittedName>
</protein>
<dbReference type="OrthoDB" id="4266594at2759"/>
<name>A0A1V6S5L8_9EURO</name>
<organism evidence="1 2">
    <name type="scientific">Penicillium vulpinum</name>
    <dbReference type="NCBI Taxonomy" id="29845"/>
    <lineage>
        <taxon>Eukaryota</taxon>
        <taxon>Fungi</taxon>
        <taxon>Dikarya</taxon>
        <taxon>Ascomycota</taxon>
        <taxon>Pezizomycotina</taxon>
        <taxon>Eurotiomycetes</taxon>
        <taxon>Eurotiomycetidae</taxon>
        <taxon>Eurotiales</taxon>
        <taxon>Aspergillaceae</taxon>
        <taxon>Penicillium</taxon>
    </lineage>
</organism>
<reference evidence="2" key="1">
    <citation type="journal article" date="2017" name="Nat. Microbiol.">
        <title>Global analysis of biosynthetic gene clusters reveals vast potential of secondary metabolite production in Penicillium species.</title>
        <authorList>
            <person name="Nielsen J.C."/>
            <person name="Grijseels S."/>
            <person name="Prigent S."/>
            <person name="Ji B."/>
            <person name="Dainat J."/>
            <person name="Nielsen K.F."/>
            <person name="Frisvad J.C."/>
            <person name="Workman M."/>
            <person name="Nielsen J."/>
        </authorList>
    </citation>
    <scope>NUCLEOTIDE SEQUENCE [LARGE SCALE GENOMIC DNA]</scope>
    <source>
        <strain evidence="2">IBT 29486</strain>
    </source>
</reference>
<accession>A0A1V6S5L8</accession>
<comment type="caution">
    <text evidence="1">The sequence shown here is derived from an EMBL/GenBank/DDBJ whole genome shotgun (WGS) entry which is preliminary data.</text>
</comment>
<proteinExistence type="predicted"/>
<dbReference type="Proteomes" id="UP000191518">
    <property type="component" value="Unassembled WGS sequence"/>
</dbReference>
<dbReference type="AlphaFoldDB" id="A0A1V6S5L8"/>
<evidence type="ECO:0000313" key="1">
    <source>
        <dbReference type="EMBL" id="OQE09361.1"/>
    </source>
</evidence>
<gene>
    <name evidence="1" type="ORF">PENVUL_c006G09943</name>
</gene>
<dbReference type="EMBL" id="MDYP01000006">
    <property type="protein sequence ID" value="OQE09361.1"/>
    <property type="molecule type" value="Genomic_DNA"/>
</dbReference>